<evidence type="ECO:0000313" key="4">
    <source>
        <dbReference type="Proteomes" id="UP001449795"/>
    </source>
</evidence>
<keyword evidence="4" id="KW-1185">Reference proteome</keyword>
<dbReference type="InterPro" id="IPR000594">
    <property type="entry name" value="ThiF_NAD_FAD-bd"/>
</dbReference>
<reference evidence="3 4" key="1">
    <citation type="submission" date="2024-04" db="EMBL/GenBank/DDBJ databases">
        <title>Complete genome sequence of Nguyenibacter vanlangesis HBCM-1154, a strain capable of nitrogen fixation, IAA production, and phosphorus solubilization isolated from sugarcane soil.</title>
        <authorList>
            <person name="MY HANH P."/>
        </authorList>
    </citation>
    <scope>NUCLEOTIDE SEQUENCE [LARGE SCALE GENOMIC DNA]</scope>
    <source>
        <strain evidence="3 4">HBCM 1154</strain>
    </source>
</reference>
<dbReference type="RefSeq" id="WP_342628577.1">
    <property type="nucleotide sequence ID" value="NZ_CP152276.1"/>
</dbReference>
<dbReference type="Gene3D" id="3.40.50.720">
    <property type="entry name" value="NAD(P)-binding Rossmann-like Domain"/>
    <property type="match status" value="1"/>
</dbReference>
<gene>
    <name evidence="3" type="ORF">AAC691_00345</name>
</gene>
<evidence type="ECO:0000256" key="1">
    <source>
        <dbReference type="SAM" id="MobiDB-lite"/>
    </source>
</evidence>
<dbReference type="SUPFAM" id="SSF69572">
    <property type="entry name" value="Activating enzymes of the ubiquitin-like proteins"/>
    <property type="match status" value="1"/>
</dbReference>
<feature type="region of interest" description="Disordered" evidence="1">
    <location>
        <begin position="514"/>
        <end position="536"/>
    </location>
</feature>
<organism evidence="3 4">
    <name type="scientific">Nguyenibacter vanlangensis</name>
    <dbReference type="NCBI Taxonomy" id="1216886"/>
    <lineage>
        <taxon>Bacteria</taxon>
        <taxon>Pseudomonadati</taxon>
        <taxon>Pseudomonadota</taxon>
        <taxon>Alphaproteobacteria</taxon>
        <taxon>Acetobacterales</taxon>
        <taxon>Acetobacteraceae</taxon>
        <taxon>Nguyenibacter</taxon>
    </lineage>
</organism>
<dbReference type="InterPro" id="IPR035985">
    <property type="entry name" value="Ubiquitin-activating_enz"/>
</dbReference>
<accession>A0ABZ3D621</accession>
<name>A0ABZ3D621_9PROT</name>
<dbReference type="InterPro" id="IPR032864">
    <property type="entry name" value="Prok-E2_C"/>
</dbReference>
<proteinExistence type="predicted"/>
<keyword evidence="3" id="KW-0436">Ligase</keyword>
<dbReference type="Pfam" id="PF00899">
    <property type="entry name" value="ThiF"/>
    <property type="match status" value="1"/>
</dbReference>
<dbReference type="Proteomes" id="UP001449795">
    <property type="component" value="Chromosome"/>
</dbReference>
<sequence>MALANFFDRALLSAAQALNGADLEVIRERLESQVIELAFDRAAFSAVEGRAILDLSVRLLARLYPILILKPLDEAAATALPGLQALALAINPDIALSTTDPATVRLVVGRTAAPAGTITIYIGSDRWLAKVSTRSPRGVGASRLSFGAGAAACQGAANVFRAVFADLLPAGRLDSNTVLSLFDFSTGKDALQGPDLEAVNLESTALVGLGAIGNGAIWALARVPGLTGDLHLIDHERVELSNLQRYVLATQDDVGRVKVELSRQVLCATGSFRATAFVTHWDEYVQGRGHCVLPRVVAALDSAEDRIAVQAALPKRVLNAWTQAGDLGVSRHDFLGDHACLACLYLPDGVVPHEDQLIARALGLPEDPANLLPLRDLLVLGKPVGEAFVQDAADRLGLSPGSLLKFAGEPLRQFYAKAICGGGLAPTGAGRPPLEAPLAFQSAMAGVMLAADVVAEAAGLRAIALPTKTVLDLTRAAGKRLSLNVRKPPAGAATPCICQDPDFIGAYRAKHGLPALPPPAHQDDDPVEAAGLEAVK</sequence>
<dbReference type="GO" id="GO:0016874">
    <property type="term" value="F:ligase activity"/>
    <property type="evidence" value="ECO:0007669"/>
    <property type="project" value="UniProtKB-KW"/>
</dbReference>
<evidence type="ECO:0000313" key="3">
    <source>
        <dbReference type="EMBL" id="XAE42976.1"/>
    </source>
</evidence>
<feature type="domain" description="THIF-type NAD/FAD binding fold" evidence="2">
    <location>
        <begin position="201"/>
        <end position="310"/>
    </location>
</feature>
<dbReference type="EMBL" id="CP152276">
    <property type="protein sequence ID" value="XAE42976.1"/>
    <property type="molecule type" value="Genomic_DNA"/>
</dbReference>
<evidence type="ECO:0000259" key="2">
    <source>
        <dbReference type="Pfam" id="PF00899"/>
    </source>
</evidence>
<protein>
    <submittedName>
        <fullName evidence="3">E2 ligase fold family C protein</fullName>
    </submittedName>
</protein>
<dbReference type="Pfam" id="PF14459">
    <property type="entry name" value="Prok-E2_C"/>
    <property type="match status" value="1"/>
</dbReference>